<proteinExistence type="predicted"/>
<organism evidence="2">
    <name type="scientific">Capitella teleta</name>
    <name type="common">Polychaete worm</name>
    <dbReference type="NCBI Taxonomy" id="283909"/>
    <lineage>
        <taxon>Eukaryota</taxon>
        <taxon>Metazoa</taxon>
        <taxon>Spiralia</taxon>
        <taxon>Lophotrochozoa</taxon>
        <taxon>Annelida</taxon>
        <taxon>Polychaeta</taxon>
        <taxon>Sedentaria</taxon>
        <taxon>Scolecida</taxon>
        <taxon>Capitellidae</taxon>
        <taxon>Capitella</taxon>
    </lineage>
</organism>
<reference evidence="2 4" key="2">
    <citation type="journal article" date="2013" name="Nature">
        <title>Insights into bilaterian evolution from three spiralian genomes.</title>
        <authorList>
            <person name="Simakov O."/>
            <person name="Marletaz F."/>
            <person name="Cho S.J."/>
            <person name="Edsinger-Gonzales E."/>
            <person name="Havlak P."/>
            <person name="Hellsten U."/>
            <person name="Kuo D.H."/>
            <person name="Larsson T."/>
            <person name="Lv J."/>
            <person name="Arendt D."/>
            <person name="Savage R."/>
            <person name="Osoegawa K."/>
            <person name="de Jong P."/>
            <person name="Grimwood J."/>
            <person name="Chapman J.A."/>
            <person name="Shapiro H."/>
            <person name="Aerts A."/>
            <person name="Otillar R.P."/>
            <person name="Terry A.Y."/>
            <person name="Boore J.L."/>
            <person name="Grigoriev I.V."/>
            <person name="Lindberg D.R."/>
            <person name="Seaver E.C."/>
            <person name="Weisblat D.A."/>
            <person name="Putnam N.H."/>
            <person name="Rokhsar D.S."/>
        </authorList>
    </citation>
    <scope>NUCLEOTIDE SEQUENCE</scope>
    <source>
        <strain evidence="2 4">I ESC-2004</strain>
    </source>
</reference>
<dbReference type="EnsemblMetazoa" id="CapteT207339">
    <property type="protein sequence ID" value="CapteP207339"/>
    <property type="gene ID" value="CapteG207339"/>
</dbReference>
<reference evidence="4" key="1">
    <citation type="submission" date="2012-12" db="EMBL/GenBank/DDBJ databases">
        <authorList>
            <person name="Hellsten U."/>
            <person name="Grimwood J."/>
            <person name="Chapman J.A."/>
            <person name="Shapiro H."/>
            <person name="Aerts A."/>
            <person name="Otillar R.P."/>
            <person name="Terry A.Y."/>
            <person name="Boore J.L."/>
            <person name="Simakov O."/>
            <person name="Marletaz F."/>
            <person name="Cho S.-J."/>
            <person name="Edsinger-Gonzales E."/>
            <person name="Havlak P."/>
            <person name="Kuo D.-H."/>
            <person name="Larsson T."/>
            <person name="Lv J."/>
            <person name="Arendt D."/>
            <person name="Savage R."/>
            <person name="Osoegawa K."/>
            <person name="de Jong P."/>
            <person name="Lindberg D.R."/>
            <person name="Seaver E.C."/>
            <person name="Weisblat D.A."/>
            <person name="Putnam N.H."/>
            <person name="Grigoriev I.V."/>
            <person name="Rokhsar D.S."/>
        </authorList>
    </citation>
    <scope>NUCLEOTIDE SEQUENCE</scope>
    <source>
        <strain evidence="4">I ESC-2004</strain>
    </source>
</reference>
<dbReference type="EMBL" id="KB311553">
    <property type="protein sequence ID" value="ELT89064.1"/>
    <property type="molecule type" value="Genomic_DNA"/>
</dbReference>
<evidence type="ECO:0000313" key="2">
    <source>
        <dbReference type="EMBL" id="ELT89064.1"/>
    </source>
</evidence>
<accession>R7T696</accession>
<dbReference type="EMBL" id="AMQN01015068">
    <property type="status" value="NOT_ANNOTATED_CDS"/>
    <property type="molecule type" value="Genomic_DNA"/>
</dbReference>
<evidence type="ECO:0000313" key="4">
    <source>
        <dbReference type="Proteomes" id="UP000014760"/>
    </source>
</evidence>
<keyword evidence="1" id="KW-0732">Signal</keyword>
<reference evidence="3" key="3">
    <citation type="submission" date="2015-06" db="UniProtKB">
        <authorList>
            <consortium name="EnsemblMetazoa"/>
        </authorList>
    </citation>
    <scope>IDENTIFICATION</scope>
</reference>
<evidence type="ECO:0000313" key="3">
    <source>
        <dbReference type="EnsemblMetazoa" id="CapteP207339"/>
    </source>
</evidence>
<keyword evidence="4" id="KW-1185">Reference proteome</keyword>
<protein>
    <recommendedName>
        <fullName evidence="5">Secreted protein</fullName>
    </recommendedName>
</protein>
<evidence type="ECO:0000256" key="1">
    <source>
        <dbReference type="SAM" id="SignalP"/>
    </source>
</evidence>
<feature type="signal peptide" evidence="1">
    <location>
        <begin position="1"/>
        <end position="18"/>
    </location>
</feature>
<name>R7T696_CAPTE</name>
<evidence type="ECO:0008006" key="5">
    <source>
        <dbReference type="Google" id="ProtNLM"/>
    </source>
</evidence>
<dbReference type="HOGENOM" id="CLU_2212434_0_0_1"/>
<dbReference type="Proteomes" id="UP000014760">
    <property type="component" value="Unassembled WGS sequence"/>
</dbReference>
<dbReference type="EMBL" id="AMQN01015067">
    <property type="status" value="NOT_ANNOTATED_CDS"/>
    <property type="molecule type" value="Genomic_DNA"/>
</dbReference>
<dbReference type="AlphaFoldDB" id="R7T696"/>
<sequence length="107" mass="11925">MALHHLLLLPLWCRLVLSISASAFEPHEQLGYGSTFSCVLTLIVRLYKPLMRTPFQSLKGAIRMLRKQNGVDLSTRHTACVEGCEIGVSIHDGFVLILLIEVTLLPL</sequence>
<dbReference type="EMBL" id="AMQN01015066">
    <property type="status" value="NOT_ANNOTATED_CDS"/>
    <property type="molecule type" value="Genomic_DNA"/>
</dbReference>
<feature type="chain" id="PRO_5008786689" description="Secreted protein" evidence="1">
    <location>
        <begin position="19"/>
        <end position="107"/>
    </location>
</feature>
<gene>
    <name evidence="2" type="ORF">CAPTEDRAFT_207339</name>
</gene>